<feature type="domain" description="Bro-N" evidence="1">
    <location>
        <begin position="1"/>
        <end position="100"/>
    </location>
</feature>
<dbReference type="EMBL" id="FOTR01000001">
    <property type="protein sequence ID" value="SFL39492.1"/>
    <property type="molecule type" value="Genomic_DNA"/>
</dbReference>
<dbReference type="AlphaFoldDB" id="A0A1I4HB29"/>
<gene>
    <name evidence="2" type="ORF">SAMN04487943_101333</name>
</gene>
<dbReference type="OrthoDB" id="9812611at2"/>
<sequence>MNELTKIFEGQQLRIIDQNNETWFVAKDACEILEIKNPTQALQRLDDDERSMFNIGRQGNVNVVNEFGLYNLVLGSRKAEAKRFKRWVTHDVIPSIRQTGKYEMGNASYTIEDPIKRAERWIEEQKEKLMLEQRVKEYEPKVSYVDKILESKDSVNITQIAKDYGLSGQKLNQILHEDKVQYKMNGQWLLYGKHQQEGYTKSKTTEYKKHDGSTGTKLHTRWTQKGRLFIHEILKKRGIYPLLERNQMNHVG</sequence>
<reference evidence="3" key="1">
    <citation type="submission" date="2016-10" db="EMBL/GenBank/DDBJ databases">
        <authorList>
            <person name="Varghese N."/>
            <person name="Submissions S."/>
        </authorList>
    </citation>
    <scope>NUCLEOTIDE SEQUENCE [LARGE SCALE GENOMIC DNA]</scope>
    <source>
        <strain evidence="3">CGMCC 1.4250</strain>
    </source>
</reference>
<evidence type="ECO:0000259" key="1">
    <source>
        <dbReference type="PROSITE" id="PS51750"/>
    </source>
</evidence>
<organism evidence="2 3">
    <name type="scientific">Gracilibacillus orientalis</name>
    <dbReference type="NCBI Taxonomy" id="334253"/>
    <lineage>
        <taxon>Bacteria</taxon>
        <taxon>Bacillati</taxon>
        <taxon>Bacillota</taxon>
        <taxon>Bacilli</taxon>
        <taxon>Bacillales</taxon>
        <taxon>Bacillaceae</taxon>
        <taxon>Gracilibacillus</taxon>
    </lineage>
</organism>
<dbReference type="InterPro" id="IPR005039">
    <property type="entry name" value="Ant_C"/>
</dbReference>
<dbReference type="GO" id="GO:0003677">
    <property type="term" value="F:DNA binding"/>
    <property type="evidence" value="ECO:0007669"/>
    <property type="project" value="InterPro"/>
</dbReference>
<accession>A0A1I4HB29</accession>
<evidence type="ECO:0000313" key="3">
    <source>
        <dbReference type="Proteomes" id="UP000198565"/>
    </source>
</evidence>
<dbReference type="STRING" id="334253.SAMN04487943_101333"/>
<dbReference type="Pfam" id="PF02498">
    <property type="entry name" value="Bro-N"/>
    <property type="match status" value="1"/>
</dbReference>
<dbReference type="SMART" id="SM01040">
    <property type="entry name" value="Bro-N"/>
    <property type="match status" value="1"/>
</dbReference>
<dbReference type="PANTHER" id="PTHR36180">
    <property type="entry name" value="DNA-BINDING PROTEIN-RELATED-RELATED"/>
    <property type="match status" value="1"/>
</dbReference>
<dbReference type="PROSITE" id="PS51750">
    <property type="entry name" value="BRO_N"/>
    <property type="match status" value="1"/>
</dbReference>
<dbReference type="PANTHER" id="PTHR36180:SF2">
    <property type="entry name" value="BRO FAMILY PROTEIN"/>
    <property type="match status" value="1"/>
</dbReference>
<dbReference type="Pfam" id="PF03374">
    <property type="entry name" value="ANT"/>
    <property type="match status" value="1"/>
</dbReference>
<protein>
    <submittedName>
        <fullName evidence="2">Prophage antirepressor</fullName>
    </submittedName>
</protein>
<dbReference type="RefSeq" id="WP_091480197.1">
    <property type="nucleotide sequence ID" value="NZ_FOTR01000001.1"/>
</dbReference>
<dbReference type="InterPro" id="IPR003497">
    <property type="entry name" value="BRO_N_domain"/>
</dbReference>
<evidence type="ECO:0000313" key="2">
    <source>
        <dbReference type="EMBL" id="SFL39492.1"/>
    </source>
</evidence>
<dbReference type="Proteomes" id="UP000198565">
    <property type="component" value="Unassembled WGS sequence"/>
</dbReference>
<proteinExistence type="predicted"/>
<keyword evidence="3" id="KW-1185">Reference proteome</keyword>
<name>A0A1I4HB29_9BACI</name>